<dbReference type="SUPFAM" id="SSF54001">
    <property type="entry name" value="Cysteine proteinases"/>
    <property type="match status" value="1"/>
</dbReference>
<dbReference type="Gene3D" id="3.90.70.10">
    <property type="entry name" value="Cysteine proteinases"/>
    <property type="match status" value="2"/>
</dbReference>
<dbReference type="GO" id="GO:0043161">
    <property type="term" value="P:proteasome-mediated ubiquitin-dependent protein catabolic process"/>
    <property type="evidence" value="ECO:0007669"/>
    <property type="project" value="InterPro"/>
</dbReference>
<evidence type="ECO:0000256" key="2">
    <source>
        <dbReference type="ARBA" id="ARBA00012759"/>
    </source>
</evidence>
<feature type="compositionally biased region" description="Polar residues" evidence="7">
    <location>
        <begin position="764"/>
        <end position="776"/>
    </location>
</feature>
<keyword evidence="5" id="KW-0378">Hydrolase</keyword>
<dbReference type="InterPro" id="IPR038765">
    <property type="entry name" value="Papain-like_cys_pep_sf"/>
</dbReference>
<protein>
    <recommendedName>
        <fullName evidence="2">ubiquitinyl hydrolase 1</fullName>
        <ecNumber evidence="2">3.4.19.12</ecNumber>
    </recommendedName>
</protein>
<evidence type="ECO:0000256" key="6">
    <source>
        <dbReference type="ARBA" id="ARBA00022807"/>
    </source>
</evidence>
<comment type="caution">
    <text evidence="9">The sequence shown here is derived from an EMBL/GenBank/DDBJ whole genome shotgun (WGS) entry which is preliminary data.</text>
</comment>
<reference evidence="9" key="1">
    <citation type="journal article" date="2023" name="Mol. Phylogenet. Evol.">
        <title>Genome-scale phylogeny and comparative genomics of the fungal order Sordariales.</title>
        <authorList>
            <person name="Hensen N."/>
            <person name="Bonometti L."/>
            <person name="Westerberg I."/>
            <person name="Brannstrom I.O."/>
            <person name="Guillou S."/>
            <person name="Cros-Aarteil S."/>
            <person name="Calhoun S."/>
            <person name="Haridas S."/>
            <person name="Kuo A."/>
            <person name="Mondo S."/>
            <person name="Pangilinan J."/>
            <person name="Riley R."/>
            <person name="LaButti K."/>
            <person name="Andreopoulos B."/>
            <person name="Lipzen A."/>
            <person name="Chen C."/>
            <person name="Yan M."/>
            <person name="Daum C."/>
            <person name="Ng V."/>
            <person name="Clum A."/>
            <person name="Steindorff A."/>
            <person name="Ohm R.A."/>
            <person name="Martin F."/>
            <person name="Silar P."/>
            <person name="Natvig D.O."/>
            <person name="Lalanne C."/>
            <person name="Gautier V."/>
            <person name="Ament-Velasquez S.L."/>
            <person name="Kruys A."/>
            <person name="Hutchinson M.I."/>
            <person name="Powell A.J."/>
            <person name="Barry K."/>
            <person name="Miller A.N."/>
            <person name="Grigoriev I.V."/>
            <person name="Debuchy R."/>
            <person name="Gladieux P."/>
            <person name="Hiltunen Thoren M."/>
            <person name="Johannesson H."/>
        </authorList>
    </citation>
    <scope>NUCLEOTIDE SEQUENCE</scope>
    <source>
        <strain evidence="9">CBS 103.79</strain>
    </source>
</reference>
<dbReference type="GO" id="GO:0061136">
    <property type="term" value="P:regulation of proteasomal protein catabolic process"/>
    <property type="evidence" value="ECO:0007669"/>
    <property type="project" value="TreeGrafter"/>
</dbReference>
<dbReference type="EC" id="3.4.19.12" evidence="2"/>
<dbReference type="InterPro" id="IPR025305">
    <property type="entry name" value="UCH_repeat_domain"/>
</dbReference>
<feature type="region of interest" description="Disordered" evidence="7">
    <location>
        <begin position="1058"/>
        <end position="1120"/>
    </location>
</feature>
<feature type="region of interest" description="Disordered" evidence="7">
    <location>
        <begin position="763"/>
        <end position="788"/>
    </location>
</feature>
<dbReference type="PROSITE" id="PS00973">
    <property type="entry name" value="USP_2"/>
    <property type="match status" value="1"/>
</dbReference>
<feature type="region of interest" description="Disordered" evidence="7">
    <location>
        <begin position="1233"/>
        <end position="1266"/>
    </location>
</feature>
<organism evidence="9 10">
    <name type="scientific">Staphylotrichum tortipilum</name>
    <dbReference type="NCBI Taxonomy" id="2831512"/>
    <lineage>
        <taxon>Eukaryota</taxon>
        <taxon>Fungi</taxon>
        <taxon>Dikarya</taxon>
        <taxon>Ascomycota</taxon>
        <taxon>Pezizomycotina</taxon>
        <taxon>Sordariomycetes</taxon>
        <taxon>Sordariomycetidae</taxon>
        <taxon>Sordariales</taxon>
        <taxon>Chaetomiaceae</taxon>
        <taxon>Staphylotrichum</taxon>
    </lineage>
</organism>
<dbReference type="PANTHER" id="PTHR43982">
    <property type="entry name" value="UBIQUITIN CARBOXYL-TERMINAL HYDROLASE"/>
    <property type="match status" value="1"/>
</dbReference>
<evidence type="ECO:0000256" key="1">
    <source>
        <dbReference type="ARBA" id="ARBA00000707"/>
    </source>
</evidence>
<dbReference type="GO" id="GO:0070628">
    <property type="term" value="F:proteasome binding"/>
    <property type="evidence" value="ECO:0007669"/>
    <property type="project" value="TreeGrafter"/>
</dbReference>
<dbReference type="InterPro" id="IPR028889">
    <property type="entry name" value="USP"/>
</dbReference>
<feature type="compositionally biased region" description="Polar residues" evidence="7">
    <location>
        <begin position="1023"/>
        <end position="1032"/>
    </location>
</feature>
<feature type="compositionally biased region" description="Pro residues" evidence="7">
    <location>
        <begin position="1251"/>
        <end position="1261"/>
    </location>
</feature>
<keyword evidence="10" id="KW-1185">Reference proteome</keyword>
<keyword evidence="4" id="KW-0833">Ubl conjugation pathway</keyword>
<dbReference type="Proteomes" id="UP001303889">
    <property type="component" value="Unassembled WGS sequence"/>
</dbReference>
<feature type="domain" description="USP" evidence="8">
    <location>
        <begin position="625"/>
        <end position="1222"/>
    </location>
</feature>
<evidence type="ECO:0000256" key="7">
    <source>
        <dbReference type="SAM" id="MobiDB-lite"/>
    </source>
</evidence>
<evidence type="ECO:0000313" key="9">
    <source>
        <dbReference type="EMBL" id="KAK3904652.1"/>
    </source>
</evidence>
<evidence type="ECO:0000259" key="8">
    <source>
        <dbReference type="PROSITE" id="PS50235"/>
    </source>
</evidence>
<dbReference type="PANTHER" id="PTHR43982:SF6">
    <property type="entry name" value="UBIQUITIN CARBOXYL-TERMINAL HYDROLASE 2-RELATED"/>
    <property type="match status" value="1"/>
</dbReference>
<proteinExistence type="predicted"/>
<dbReference type="GO" id="GO:0004843">
    <property type="term" value="F:cysteine-type deubiquitinase activity"/>
    <property type="evidence" value="ECO:0007669"/>
    <property type="project" value="UniProtKB-EC"/>
</dbReference>
<evidence type="ECO:0000256" key="4">
    <source>
        <dbReference type="ARBA" id="ARBA00022786"/>
    </source>
</evidence>
<feature type="region of interest" description="Disordered" evidence="7">
    <location>
        <begin position="1"/>
        <end position="21"/>
    </location>
</feature>
<gene>
    <name evidence="9" type="ORF">C8A05DRAFT_31581</name>
</gene>
<dbReference type="PROSITE" id="PS50235">
    <property type="entry name" value="USP_3"/>
    <property type="match status" value="1"/>
</dbReference>
<dbReference type="InterPro" id="IPR018200">
    <property type="entry name" value="USP_CS"/>
</dbReference>
<sequence length="1301" mass="143268">MSLHHAAAPVAGRAPDTLPDAANPSSLVAQVRDLGAADKGGRLAARLVQDWLAGCLVQEKLHRAGPEVQDGHAPTECPALRVFPPRPDAGSDHDLLLTPSQSHNEAHDPEGRGRSLLSCMCRYCRYHFVFHIDPPSHEETSAHLQHHFRVEEAEWQGSAEPARLQASKQNPLQGRFRYVCTLCGVTVRLEISLPRLQPMWIKMIVDENRIKESLRLARLHDPARYADTTPDKEASYLTGALTTLNQYLRNIIDDNGAGPRKRISWRNKTFLVQFGQDCEPIFRYLGFDQDHDQQNNESYWLPPRLPPQEGKTPVGSDRAFYEDARSEVQSLLDDKPPLNGLPVVKPISARDQLEKALGCDKTHRSVSSLPFDPKEAPYLATLGAPVDADDALLKFAYNRQVEVNPDQTPAYLESLGTLSARRSEELQMFVFTHQELVAKKQSETTGAAPGVNKVDKAYAHFGLTRACPEAPTYFIRVYETYRAQSPAQKSEHRLALLEIGRDRNSDEIRSEVFGRPMELSEACQFLNVGPEWPMDSIAVTAQSVASDMDVDHFELLLLALDTISAKRPADDPNRLAFEQIQTELRSSQQSQLISSRTDYFGATTNAQGADLSAQTTGIVDVELPVGLANLRNTCYLNSILQYFYSVNAVRNLAVASDLPALEPTEENLGSILRTGGSSQNITRELSTLFRELDATVESSIPPRQRLANAALLRPEKLRPRSADANPASGANILEAPPLPPRVAESSPIPGLADAPTVVEVEQFETASTGSSQTLVDQTDGKDTPASTIGDHGLESGVESGGAMLVDSGPAEPPSTEGEAKMSKLTVEELAVELDKPNVGSDQMDVDEVMGNAIDHLRAAFKVSSSSGNGSSEPVPDPIEQAFFSTFIDNRKKIGEREWNRTSRSDRWVTAYPAQEGTRDLYDALANSFDLEPLPGDLLSFTTIERPAPHFHICIQRSDGVRKNANPITIPETLYLDRFMHTGDSESPLFRGRKHKWDVTTRLNEMADSEAKRRRVTPKAEPQATANRASNPSAPEELTEEEIDGFLVIGGPNYPLPAASSSSAPNMTNGQWYETGGAVDPELPQLSSKYDVPEPGTPEMDAAELPPRKSGGGNNTPSALPTSDLDGFWDKFVAEEKGELERLAAERDKMFSDSRRVAYRLHAVVCHAGATASAGHYWVWIHDFERDIWRKYNDTTVSVHPADFVFGELNTKGEPYYLAYVRADEVQGLVSIPRRRPLPPRPPQQPVLLLPPQSPPPVPPRPRSAQDTVMVDAAAADDDEDMVATVEYLEDVDMLPPPYAGP</sequence>
<dbReference type="Pfam" id="PF13446">
    <property type="entry name" value="RPT"/>
    <property type="match status" value="1"/>
</dbReference>
<name>A0AAN6RV63_9PEZI</name>
<dbReference type="InterPro" id="IPR044635">
    <property type="entry name" value="UBP14-like"/>
</dbReference>
<evidence type="ECO:0000313" key="10">
    <source>
        <dbReference type="Proteomes" id="UP001303889"/>
    </source>
</evidence>
<evidence type="ECO:0000256" key="5">
    <source>
        <dbReference type="ARBA" id="ARBA00022801"/>
    </source>
</evidence>
<feature type="region of interest" description="Disordered" evidence="7">
    <location>
        <begin position="1005"/>
        <end position="1038"/>
    </location>
</feature>
<accession>A0AAN6RV63</accession>
<dbReference type="EMBL" id="MU855389">
    <property type="protein sequence ID" value="KAK3904652.1"/>
    <property type="molecule type" value="Genomic_DNA"/>
</dbReference>
<keyword evidence="3" id="KW-0645">Protease</keyword>
<evidence type="ECO:0000256" key="3">
    <source>
        <dbReference type="ARBA" id="ARBA00022670"/>
    </source>
</evidence>
<dbReference type="Pfam" id="PF00443">
    <property type="entry name" value="UCH"/>
    <property type="match status" value="1"/>
</dbReference>
<dbReference type="InterPro" id="IPR001394">
    <property type="entry name" value="Peptidase_C19_UCH"/>
</dbReference>
<reference evidence="9" key="2">
    <citation type="submission" date="2023-05" db="EMBL/GenBank/DDBJ databases">
        <authorList>
            <consortium name="Lawrence Berkeley National Laboratory"/>
            <person name="Steindorff A."/>
            <person name="Hensen N."/>
            <person name="Bonometti L."/>
            <person name="Westerberg I."/>
            <person name="Brannstrom I.O."/>
            <person name="Guillou S."/>
            <person name="Cros-Aarteil S."/>
            <person name="Calhoun S."/>
            <person name="Haridas S."/>
            <person name="Kuo A."/>
            <person name="Mondo S."/>
            <person name="Pangilinan J."/>
            <person name="Riley R."/>
            <person name="Labutti K."/>
            <person name="Andreopoulos B."/>
            <person name="Lipzen A."/>
            <person name="Chen C."/>
            <person name="Yanf M."/>
            <person name="Daum C."/>
            <person name="Ng V."/>
            <person name="Clum A."/>
            <person name="Ohm R."/>
            <person name="Martin F."/>
            <person name="Silar P."/>
            <person name="Natvig D."/>
            <person name="Lalanne C."/>
            <person name="Gautier V."/>
            <person name="Ament-Velasquez S.L."/>
            <person name="Kruys A."/>
            <person name="Hutchinson M.I."/>
            <person name="Powell A.J."/>
            <person name="Barry K."/>
            <person name="Miller A.N."/>
            <person name="Grigoriev I.V."/>
            <person name="Debuchy R."/>
            <person name="Gladieux P."/>
            <person name="Thoren M.H."/>
            <person name="Johannesson H."/>
        </authorList>
    </citation>
    <scope>NUCLEOTIDE SEQUENCE</scope>
    <source>
        <strain evidence="9">CBS 103.79</strain>
    </source>
</reference>
<feature type="region of interest" description="Disordered" evidence="7">
    <location>
        <begin position="717"/>
        <end position="739"/>
    </location>
</feature>
<dbReference type="GO" id="GO:0016579">
    <property type="term" value="P:protein deubiquitination"/>
    <property type="evidence" value="ECO:0007669"/>
    <property type="project" value="InterPro"/>
</dbReference>
<comment type="catalytic activity">
    <reaction evidence="1">
        <text>Thiol-dependent hydrolysis of ester, thioester, amide, peptide and isopeptide bonds formed by the C-terminal Gly of ubiquitin (a 76-residue protein attached to proteins as an intracellular targeting signal).</text>
        <dbReference type="EC" id="3.4.19.12"/>
    </reaction>
</comment>
<keyword evidence="6" id="KW-0788">Thiol protease</keyword>